<keyword evidence="2" id="KW-1185">Reference proteome</keyword>
<dbReference type="Proteomes" id="UP000014012">
    <property type="component" value="Unassembled WGS sequence"/>
</dbReference>
<gene>
    <name evidence="1" type="ORF">PLESHI_06237</name>
</gene>
<comment type="caution">
    <text evidence="1">The sequence shown here is derived from an EMBL/GenBank/DDBJ whole genome shotgun (WGS) entry which is preliminary data.</text>
</comment>
<accession>R8ASK8</accession>
<sequence>MMMLLCVIRLSFRLKNILAETLQPCKSVIALTLKKFCAVLLSDQGKTVWVCKGRRGGGFMSY</sequence>
<evidence type="ECO:0000313" key="2">
    <source>
        <dbReference type="Proteomes" id="UP000014012"/>
    </source>
</evidence>
<organism evidence="1 2">
    <name type="scientific">Plesiomonas shigelloides 302-73</name>
    <dbReference type="NCBI Taxonomy" id="1315976"/>
    <lineage>
        <taxon>Bacteria</taxon>
        <taxon>Pseudomonadati</taxon>
        <taxon>Pseudomonadota</taxon>
        <taxon>Gammaproteobacteria</taxon>
        <taxon>Enterobacterales</taxon>
        <taxon>Enterobacteriaceae</taxon>
        <taxon>Plesiomonas</taxon>
    </lineage>
</organism>
<dbReference type="EMBL" id="AQQO01000038">
    <property type="protein sequence ID" value="EON89319.1"/>
    <property type="molecule type" value="Genomic_DNA"/>
</dbReference>
<name>R8ASK8_PLESH</name>
<reference evidence="1 2" key="1">
    <citation type="journal article" date="2013" name="Genome Announc.">
        <title>Genome Sequence of Plesiomonas shigelloides Strain 302-73 (Serotype O1).</title>
        <authorList>
            <person name="Pique N."/>
            <person name="Aquilini E."/>
            <person name="Alioto T."/>
            <person name="Minana-Galbis D."/>
            <person name="Tomas J.M."/>
        </authorList>
    </citation>
    <scope>NUCLEOTIDE SEQUENCE [LARGE SCALE GENOMIC DNA]</scope>
    <source>
        <strain evidence="1 2">302-73</strain>
    </source>
</reference>
<dbReference type="AlphaFoldDB" id="R8ASK8"/>
<evidence type="ECO:0000313" key="1">
    <source>
        <dbReference type="EMBL" id="EON89319.1"/>
    </source>
</evidence>
<protein>
    <submittedName>
        <fullName evidence="1">Uncharacterized protein</fullName>
    </submittedName>
</protein>
<proteinExistence type="predicted"/>
<dbReference type="HOGENOM" id="CLU_2900314_0_0_6"/>